<dbReference type="PANTHER" id="PTHR31623">
    <property type="entry name" value="F21J9.9"/>
    <property type="match status" value="1"/>
</dbReference>
<proteinExistence type="inferred from homology"/>
<evidence type="ECO:0000256" key="2">
    <source>
        <dbReference type="ARBA" id="ARBA00022679"/>
    </source>
</evidence>
<evidence type="ECO:0000313" key="5">
    <source>
        <dbReference type="Proteomes" id="UP000796880"/>
    </source>
</evidence>
<keyword evidence="5" id="KW-1185">Reference proteome</keyword>
<evidence type="ECO:0000256" key="3">
    <source>
        <dbReference type="ARBA" id="ARBA00023315"/>
    </source>
</evidence>
<keyword evidence="2" id="KW-0808">Transferase</keyword>
<name>A0A8K0MIY9_9ROSA</name>
<sequence>MSEFLQLELYDTNGLSLMVQVTFFHCGGMAIGVGLHHQDADALSFIMFLNSWSELARGQTDFNTPIFGGSELFLPQDMSTNAPSSTRYVHYIRITKFVKRFVFDASKIATLVNKYSDDSSSAAVRLVLGPCLLSYGAASWLPPDRKKPKFTTPLPSFETNYKDGCYINIVSTTRDAIKQINPEFDFNNKAIDTKYGDGIEAWVNLEEEDMAKFEADEEVLAMFPWLP</sequence>
<dbReference type="AlphaFoldDB" id="A0A8K0MIY9"/>
<organism evidence="4 5">
    <name type="scientific">Rhamnella rubrinervis</name>
    <dbReference type="NCBI Taxonomy" id="2594499"/>
    <lineage>
        <taxon>Eukaryota</taxon>
        <taxon>Viridiplantae</taxon>
        <taxon>Streptophyta</taxon>
        <taxon>Embryophyta</taxon>
        <taxon>Tracheophyta</taxon>
        <taxon>Spermatophyta</taxon>
        <taxon>Magnoliopsida</taxon>
        <taxon>eudicotyledons</taxon>
        <taxon>Gunneridae</taxon>
        <taxon>Pentapetalae</taxon>
        <taxon>rosids</taxon>
        <taxon>fabids</taxon>
        <taxon>Rosales</taxon>
        <taxon>Rhamnaceae</taxon>
        <taxon>rhamnoid group</taxon>
        <taxon>Rhamneae</taxon>
        <taxon>Rhamnella</taxon>
    </lineage>
</organism>
<accession>A0A8K0MIY9</accession>
<dbReference type="OrthoDB" id="671439at2759"/>
<gene>
    <name evidence="4" type="ORF">FNV43_RR08459</name>
</gene>
<dbReference type="Proteomes" id="UP000796880">
    <property type="component" value="Unassembled WGS sequence"/>
</dbReference>
<reference evidence="4" key="1">
    <citation type="submission" date="2020-03" db="EMBL/GenBank/DDBJ databases">
        <title>A high-quality chromosome-level genome assembly of a woody plant with both climbing and erect habits, Rhamnella rubrinervis.</title>
        <authorList>
            <person name="Lu Z."/>
            <person name="Yang Y."/>
            <person name="Zhu X."/>
            <person name="Sun Y."/>
        </authorList>
    </citation>
    <scope>NUCLEOTIDE SEQUENCE</scope>
    <source>
        <strain evidence="4">BYM</strain>
        <tissue evidence="4">Leaf</tissue>
    </source>
</reference>
<dbReference type="InterPro" id="IPR023213">
    <property type="entry name" value="CAT-like_dom_sf"/>
</dbReference>
<protein>
    <submittedName>
        <fullName evidence="4">Uncharacterized protein</fullName>
    </submittedName>
</protein>
<evidence type="ECO:0000256" key="1">
    <source>
        <dbReference type="ARBA" id="ARBA00009861"/>
    </source>
</evidence>
<dbReference type="Pfam" id="PF02458">
    <property type="entry name" value="Transferase"/>
    <property type="match status" value="1"/>
</dbReference>
<dbReference type="GO" id="GO:0016746">
    <property type="term" value="F:acyltransferase activity"/>
    <property type="evidence" value="ECO:0007669"/>
    <property type="project" value="UniProtKB-KW"/>
</dbReference>
<dbReference type="EMBL" id="VOIH02000004">
    <property type="protein sequence ID" value="KAF3447756.1"/>
    <property type="molecule type" value="Genomic_DNA"/>
</dbReference>
<dbReference type="PANTHER" id="PTHR31623:SF17">
    <property type="entry name" value="F21J9.9"/>
    <property type="match status" value="1"/>
</dbReference>
<dbReference type="Gene3D" id="3.30.559.10">
    <property type="entry name" value="Chloramphenicol acetyltransferase-like domain"/>
    <property type="match status" value="1"/>
</dbReference>
<comment type="similarity">
    <text evidence="1">Belongs to the plant acyltransferase family.</text>
</comment>
<keyword evidence="3" id="KW-0012">Acyltransferase</keyword>
<comment type="caution">
    <text evidence="4">The sequence shown here is derived from an EMBL/GenBank/DDBJ whole genome shotgun (WGS) entry which is preliminary data.</text>
</comment>
<evidence type="ECO:0000313" key="4">
    <source>
        <dbReference type="EMBL" id="KAF3447756.1"/>
    </source>
</evidence>